<protein>
    <submittedName>
        <fullName evidence="2">Metal-dependent hydrolase</fullName>
    </submittedName>
</protein>
<dbReference type="Pfam" id="PF04307">
    <property type="entry name" value="YdjM"/>
    <property type="match status" value="1"/>
</dbReference>
<keyword evidence="3" id="KW-1185">Reference proteome</keyword>
<dbReference type="InterPro" id="IPR007404">
    <property type="entry name" value="YdjM-like"/>
</dbReference>
<organism evidence="2 3">
    <name type="scientific">Microvenator marinus</name>
    <dbReference type="NCBI Taxonomy" id="2600177"/>
    <lineage>
        <taxon>Bacteria</taxon>
        <taxon>Deltaproteobacteria</taxon>
        <taxon>Bradymonadales</taxon>
        <taxon>Microvenatoraceae</taxon>
        <taxon>Microvenator</taxon>
    </lineage>
</organism>
<sequence length="351" mass="39390">MDPVAHTFFGAVLAQTGLKRLTPYATGTLIIGANIPDADAIVTFLGEDTSLYLRRGMTHGILAMAIWPLILSGLVFLWWRFRSGKPQDKPDPKWLLFLACIGTWSHPLLDWMNTYGVRLLMPFDGTWFYGDTLFIIDPWFWLMTAAGLVLAYSTSKRAIIGWTVLGFLMTVLVVGTPLVSLGVKIGWIIGVATILALRLYKPTQPRAQTVARIGLASLILYIGLVFGAARVMESSFKNEGLIEAHAGPLPGTPFEKRVILVFKDRYELKEGEVEIVIKREEPDKIVQAALEAESIRGFSNWMRYPYWTVTPEAENNGWLVEFRDLRYVSPGEEPRGIGYAAVRVDKDLRPR</sequence>
<dbReference type="GO" id="GO:0016787">
    <property type="term" value="F:hydrolase activity"/>
    <property type="evidence" value="ECO:0007669"/>
    <property type="project" value="UniProtKB-KW"/>
</dbReference>
<evidence type="ECO:0000256" key="1">
    <source>
        <dbReference type="SAM" id="Phobius"/>
    </source>
</evidence>
<accession>A0A5B8XQ37</accession>
<feature type="transmembrane region" description="Helical" evidence="1">
    <location>
        <begin position="93"/>
        <end position="112"/>
    </location>
</feature>
<name>A0A5B8XQ37_9DELT</name>
<keyword evidence="2" id="KW-0378">Hydrolase</keyword>
<dbReference type="OrthoDB" id="9781927at2"/>
<dbReference type="RefSeq" id="WP_146958753.1">
    <property type="nucleotide sequence ID" value="NZ_CP042467.1"/>
</dbReference>
<dbReference type="EMBL" id="CP042467">
    <property type="protein sequence ID" value="QED27068.1"/>
    <property type="molecule type" value="Genomic_DNA"/>
</dbReference>
<proteinExistence type="predicted"/>
<dbReference type="Proteomes" id="UP000321595">
    <property type="component" value="Chromosome"/>
</dbReference>
<dbReference type="PANTHER" id="PTHR40031">
    <property type="entry name" value="HYPOTHETICAL MEMBRANE SPANNING PROTEIN"/>
    <property type="match status" value="1"/>
</dbReference>
<keyword evidence="1" id="KW-1133">Transmembrane helix</keyword>
<dbReference type="PANTHER" id="PTHR40031:SF1">
    <property type="entry name" value="MEMBRANE-BOUND METAL-DEPENDENT HYDROLASE"/>
    <property type="match status" value="1"/>
</dbReference>
<evidence type="ECO:0000313" key="3">
    <source>
        <dbReference type="Proteomes" id="UP000321595"/>
    </source>
</evidence>
<gene>
    <name evidence="2" type="ORF">FRD01_07395</name>
</gene>
<feature type="transmembrane region" description="Helical" evidence="1">
    <location>
        <begin position="159"/>
        <end position="179"/>
    </location>
</feature>
<reference evidence="2 3" key="1">
    <citation type="submission" date="2019-08" db="EMBL/GenBank/DDBJ databases">
        <authorList>
            <person name="Liang Q."/>
        </authorList>
    </citation>
    <scope>NUCLEOTIDE SEQUENCE [LARGE SCALE GENOMIC DNA]</scope>
    <source>
        <strain evidence="2 3">V1718</strain>
    </source>
</reference>
<feature type="transmembrane region" description="Helical" evidence="1">
    <location>
        <begin position="185"/>
        <end position="201"/>
    </location>
</feature>
<dbReference type="KEGG" id="bbae:FRD01_07395"/>
<evidence type="ECO:0000313" key="2">
    <source>
        <dbReference type="EMBL" id="QED27068.1"/>
    </source>
</evidence>
<feature type="transmembrane region" description="Helical" evidence="1">
    <location>
        <begin position="132"/>
        <end position="152"/>
    </location>
</feature>
<keyword evidence="1" id="KW-0812">Transmembrane</keyword>
<dbReference type="InterPro" id="IPR053170">
    <property type="entry name" value="Transcription_regulator"/>
</dbReference>
<feature type="transmembrane region" description="Helical" evidence="1">
    <location>
        <begin position="213"/>
        <end position="232"/>
    </location>
</feature>
<feature type="transmembrane region" description="Helical" evidence="1">
    <location>
        <begin position="61"/>
        <end position="81"/>
    </location>
</feature>
<keyword evidence="1" id="KW-0472">Membrane</keyword>
<dbReference type="AlphaFoldDB" id="A0A5B8XQ37"/>